<accession>A0A3M9XSI9</accession>
<gene>
    <name evidence="1" type="ORF">D1O30_14360</name>
</gene>
<proteinExistence type="predicted"/>
<evidence type="ECO:0008006" key="3">
    <source>
        <dbReference type="Google" id="ProtNLM"/>
    </source>
</evidence>
<evidence type="ECO:0000313" key="1">
    <source>
        <dbReference type="EMBL" id="RNJ50586.1"/>
    </source>
</evidence>
<name>A0A3M9XSI9_9HYPH</name>
<keyword evidence="2" id="KW-1185">Reference proteome</keyword>
<sequence length="84" mass="9829">MAHRYRSEGSLWQAMEMYWRLSEDHSETAQALEAQESLLELAEAYERDDARHAARAVYERLSDLDDVAYCREVKSLRPNAHSLE</sequence>
<evidence type="ECO:0000313" key="2">
    <source>
        <dbReference type="Proteomes" id="UP000268623"/>
    </source>
</evidence>
<organism evidence="1 2">
    <name type="scientific">Methylocystis hirsuta</name>
    <dbReference type="NCBI Taxonomy" id="369798"/>
    <lineage>
        <taxon>Bacteria</taxon>
        <taxon>Pseudomonadati</taxon>
        <taxon>Pseudomonadota</taxon>
        <taxon>Alphaproteobacteria</taxon>
        <taxon>Hyphomicrobiales</taxon>
        <taxon>Methylocystaceae</taxon>
        <taxon>Methylocystis</taxon>
    </lineage>
</organism>
<dbReference type="EMBL" id="QWDD01000001">
    <property type="protein sequence ID" value="RNJ50586.1"/>
    <property type="molecule type" value="Genomic_DNA"/>
</dbReference>
<comment type="caution">
    <text evidence="1">The sequence shown here is derived from an EMBL/GenBank/DDBJ whole genome shotgun (WGS) entry which is preliminary data.</text>
</comment>
<dbReference type="Proteomes" id="UP000268623">
    <property type="component" value="Unassembled WGS sequence"/>
</dbReference>
<protein>
    <recommendedName>
        <fullName evidence="3">Tetratricopeptide repeat protein</fullName>
    </recommendedName>
</protein>
<dbReference type="AlphaFoldDB" id="A0A3M9XSI9"/>
<reference evidence="1 2" key="1">
    <citation type="submission" date="2018-08" db="EMBL/GenBank/DDBJ databases">
        <title>Genome sequence of Methylocystis hirsuta CSC1, a methanotroph able to accumulate PHAs.</title>
        <authorList>
            <person name="Bordel S."/>
            <person name="Rodriguez E."/>
            <person name="Gancedo J."/>
            <person name="Munoz R."/>
        </authorList>
    </citation>
    <scope>NUCLEOTIDE SEQUENCE [LARGE SCALE GENOMIC DNA]</scope>
    <source>
        <strain evidence="1 2">CSC1</strain>
    </source>
</reference>